<keyword evidence="11" id="KW-1185">Reference proteome</keyword>
<evidence type="ECO:0000256" key="8">
    <source>
        <dbReference type="SAM" id="MobiDB-lite"/>
    </source>
</evidence>
<dbReference type="PANTHER" id="PTHR43711:SF26">
    <property type="entry name" value="SENSOR HISTIDINE KINASE RCSC"/>
    <property type="match status" value="1"/>
</dbReference>
<evidence type="ECO:0000256" key="5">
    <source>
        <dbReference type="ARBA" id="ARBA00022777"/>
    </source>
</evidence>
<dbReference type="SMART" id="SM00388">
    <property type="entry name" value="HisKA"/>
    <property type="match status" value="1"/>
</dbReference>
<dbReference type="Pfam" id="PF02518">
    <property type="entry name" value="HATPase_c"/>
    <property type="match status" value="1"/>
</dbReference>
<keyword evidence="6" id="KW-0902">Two-component regulatory system</keyword>
<dbReference type="InterPro" id="IPR004358">
    <property type="entry name" value="Sig_transdc_His_kin-like_C"/>
</dbReference>
<keyword evidence="4" id="KW-0808">Transferase</keyword>
<keyword evidence="5 10" id="KW-0418">Kinase</keyword>
<dbReference type="Gene3D" id="1.10.287.130">
    <property type="match status" value="1"/>
</dbReference>
<dbReference type="SUPFAM" id="SSF55874">
    <property type="entry name" value="ATPase domain of HSP90 chaperone/DNA topoisomerase II/histidine kinase"/>
    <property type="match status" value="1"/>
</dbReference>
<dbReference type="PROSITE" id="PS50109">
    <property type="entry name" value="HIS_KIN"/>
    <property type="match status" value="1"/>
</dbReference>
<dbReference type="Pfam" id="PF00512">
    <property type="entry name" value="HisKA"/>
    <property type="match status" value="1"/>
</dbReference>
<proteinExistence type="predicted"/>
<comment type="caution">
    <text evidence="10">The sequence shown here is derived from an EMBL/GenBank/DDBJ whole genome shotgun (WGS) entry which is preliminary data.</text>
</comment>
<dbReference type="SUPFAM" id="SSF55785">
    <property type="entry name" value="PYP-like sensor domain (PAS domain)"/>
    <property type="match status" value="2"/>
</dbReference>
<dbReference type="InterPro" id="IPR035965">
    <property type="entry name" value="PAS-like_dom_sf"/>
</dbReference>
<keyword evidence="3" id="KW-0597">Phosphoprotein</keyword>
<evidence type="ECO:0000256" key="6">
    <source>
        <dbReference type="ARBA" id="ARBA00023012"/>
    </source>
</evidence>
<dbReference type="SMART" id="SM00387">
    <property type="entry name" value="HATPase_c"/>
    <property type="match status" value="1"/>
</dbReference>
<keyword evidence="7" id="KW-0175">Coiled coil</keyword>
<dbReference type="EMBL" id="QOWE01000003">
    <property type="protein sequence ID" value="RCR70985.1"/>
    <property type="molecule type" value="Genomic_DNA"/>
</dbReference>
<gene>
    <name evidence="10" type="ORF">DUE52_05205</name>
</gene>
<dbReference type="GO" id="GO:0000155">
    <property type="term" value="F:phosphorelay sensor kinase activity"/>
    <property type="evidence" value="ECO:0007669"/>
    <property type="project" value="InterPro"/>
</dbReference>
<feature type="region of interest" description="Disordered" evidence="8">
    <location>
        <begin position="1"/>
        <end position="21"/>
    </location>
</feature>
<dbReference type="Gene3D" id="3.30.450.20">
    <property type="entry name" value="PAS domain"/>
    <property type="match status" value="2"/>
</dbReference>
<accession>A0A368JUF7</accession>
<sequence length="542" mass="61702">MADSQNDKPIKSLPPEKQPKDQSDLLQGILINIPTGLYVYDPVFNDEGLPTDFRLVLLNPLAAQLVDRPSDILIGESMKLLLPSLVTIDLCALSVQVFQTRQNYQFETEFHHRDGLVGWYKISICRYDHRIIVTTIDITALKEVQARLQKVTETMQTMLDGSPIAISQLKAVRDRRGNLIDFVYEGANEKYALLLKRSVGDLVGKRFLGLFPEAREVIFADYGQVIETGEPRRTERYYAGEPLSGWFDISIIKNDDGVVASYLDINDRKEAERQLAVTMQNLQEAKNQTDIDLIRLQIAEEEVNRVLRHEREINTHQSQFITFVSHQFRNPMTGILLAAEALAKYSERSTGTVLAEKVVHYAHQTRQEVQRLDKLLTKVLFQDRMQLLQIALRIEDVELVAFCKNLIEQQLEQHTDYQRIQFQCGQETVWAKGDLIILEQVLENLMSNALKYSIGSEKPVEVGIDTSDHEIRISVRDFGIGIPGEELEHIGKTFFRASNTSFISGIGLGLSLSRQFIKQHGGRLDVESKLNQYTLCTIVLPC</sequence>
<feature type="coiled-coil region" evidence="7">
    <location>
        <begin position="268"/>
        <end position="319"/>
    </location>
</feature>
<dbReference type="OrthoDB" id="9808408at2"/>
<comment type="catalytic activity">
    <reaction evidence="1">
        <text>ATP + protein L-histidine = ADP + protein N-phospho-L-histidine.</text>
        <dbReference type="EC" id="2.7.13.3"/>
    </reaction>
</comment>
<dbReference type="CDD" id="cd00082">
    <property type="entry name" value="HisKA"/>
    <property type="match status" value="1"/>
</dbReference>
<feature type="compositionally biased region" description="Basic and acidic residues" evidence="8">
    <location>
        <begin position="1"/>
        <end position="10"/>
    </location>
</feature>
<dbReference type="SUPFAM" id="SSF47384">
    <property type="entry name" value="Homodimeric domain of signal transducing histidine kinase"/>
    <property type="match status" value="1"/>
</dbReference>
<evidence type="ECO:0000256" key="3">
    <source>
        <dbReference type="ARBA" id="ARBA00022553"/>
    </source>
</evidence>
<evidence type="ECO:0000256" key="4">
    <source>
        <dbReference type="ARBA" id="ARBA00022679"/>
    </source>
</evidence>
<dbReference type="EC" id="2.7.13.3" evidence="2"/>
<evidence type="ECO:0000313" key="10">
    <source>
        <dbReference type="EMBL" id="RCR70985.1"/>
    </source>
</evidence>
<dbReference type="InterPro" id="IPR050736">
    <property type="entry name" value="Sensor_HK_Regulatory"/>
</dbReference>
<evidence type="ECO:0000256" key="7">
    <source>
        <dbReference type="SAM" id="Coils"/>
    </source>
</evidence>
<evidence type="ECO:0000256" key="2">
    <source>
        <dbReference type="ARBA" id="ARBA00012438"/>
    </source>
</evidence>
<reference evidence="10 11" key="1">
    <citation type="submission" date="2018-07" db="EMBL/GenBank/DDBJ databases">
        <title>Genome analysis of Larkinella rosea.</title>
        <authorList>
            <person name="Zhou Z."/>
            <person name="Wang G."/>
        </authorList>
    </citation>
    <scope>NUCLEOTIDE SEQUENCE [LARGE SCALE GENOMIC DNA]</scope>
    <source>
        <strain evidence="11">zzj9</strain>
    </source>
</reference>
<dbReference type="AlphaFoldDB" id="A0A368JUF7"/>
<dbReference type="PRINTS" id="PR00344">
    <property type="entry name" value="BCTRLSENSOR"/>
</dbReference>
<dbReference type="Proteomes" id="UP000253383">
    <property type="component" value="Unassembled WGS sequence"/>
</dbReference>
<dbReference type="Gene3D" id="3.30.565.10">
    <property type="entry name" value="Histidine kinase-like ATPase, C-terminal domain"/>
    <property type="match status" value="1"/>
</dbReference>
<dbReference type="InterPro" id="IPR003661">
    <property type="entry name" value="HisK_dim/P_dom"/>
</dbReference>
<dbReference type="RefSeq" id="WP_114404899.1">
    <property type="nucleotide sequence ID" value="NZ_QOWE01000003.1"/>
</dbReference>
<dbReference type="InterPro" id="IPR036890">
    <property type="entry name" value="HATPase_C_sf"/>
</dbReference>
<evidence type="ECO:0000313" key="11">
    <source>
        <dbReference type="Proteomes" id="UP000253383"/>
    </source>
</evidence>
<name>A0A368JUF7_9BACT</name>
<dbReference type="CDD" id="cd00075">
    <property type="entry name" value="HATPase"/>
    <property type="match status" value="1"/>
</dbReference>
<dbReference type="InterPro" id="IPR003594">
    <property type="entry name" value="HATPase_dom"/>
</dbReference>
<dbReference type="InterPro" id="IPR005467">
    <property type="entry name" value="His_kinase_dom"/>
</dbReference>
<evidence type="ECO:0000256" key="1">
    <source>
        <dbReference type="ARBA" id="ARBA00000085"/>
    </source>
</evidence>
<organism evidence="10 11">
    <name type="scientific">Larkinella punicea</name>
    <dbReference type="NCBI Taxonomy" id="2315727"/>
    <lineage>
        <taxon>Bacteria</taxon>
        <taxon>Pseudomonadati</taxon>
        <taxon>Bacteroidota</taxon>
        <taxon>Cytophagia</taxon>
        <taxon>Cytophagales</taxon>
        <taxon>Spirosomataceae</taxon>
        <taxon>Larkinella</taxon>
    </lineage>
</organism>
<feature type="domain" description="Histidine kinase" evidence="9">
    <location>
        <begin position="323"/>
        <end position="542"/>
    </location>
</feature>
<protein>
    <recommendedName>
        <fullName evidence="2">histidine kinase</fullName>
        <ecNumber evidence="2">2.7.13.3</ecNumber>
    </recommendedName>
</protein>
<dbReference type="InterPro" id="IPR036097">
    <property type="entry name" value="HisK_dim/P_sf"/>
</dbReference>
<dbReference type="PANTHER" id="PTHR43711">
    <property type="entry name" value="TWO-COMPONENT HISTIDINE KINASE"/>
    <property type="match status" value="1"/>
</dbReference>
<evidence type="ECO:0000259" key="9">
    <source>
        <dbReference type="PROSITE" id="PS50109"/>
    </source>
</evidence>